<proteinExistence type="predicted"/>
<organism evidence="1 2">
    <name type="scientific">Phocaeicola plebeius</name>
    <dbReference type="NCBI Taxonomy" id="310297"/>
    <lineage>
        <taxon>Bacteria</taxon>
        <taxon>Pseudomonadati</taxon>
        <taxon>Bacteroidota</taxon>
        <taxon>Bacteroidia</taxon>
        <taxon>Bacteroidales</taxon>
        <taxon>Bacteroidaceae</taxon>
        <taxon>Phocaeicola</taxon>
    </lineage>
</organism>
<dbReference type="EMBL" id="QRQK01000016">
    <property type="protein sequence ID" value="RHM96278.1"/>
    <property type="molecule type" value="Genomic_DNA"/>
</dbReference>
<dbReference type="Proteomes" id="UP000285109">
    <property type="component" value="Unassembled WGS sequence"/>
</dbReference>
<evidence type="ECO:0000313" key="2">
    <source>
        <dbReference type="Proteomes" id="UP000285109"/>
    </source>
</evidence>
<sequence>MSEFTYELPDNKSFFNTVTTILKSDPKYAGYKYYNIVKDGYCEISDTSNFSGKRWNAMYTSVNFYISQNAYAEHASDILVLYLESQNNQK</sequence>
<comment type="caution">
    <text evidence="1">The sequence shown here is derived from an EMBL/GenBank/DDBJ whole genome shotgun (WGS) entry which is preliminary data.</text>
</comment>
<dbReference type="AlphaFoldDB" id="A0A415T530"/>
<reference evidence="1 2" key="1">
    <citation type="submission" date="2018-08" db="EMBL/GenBank/DDBJ databases">
        <title>A genome reference for cultivated species of the human gut microbiota.</title>
        <authorList>
            <person name="Zou Y."/>
            <person name="Xue W."/>
            <person name="Luo G."/>
        </authorList>
    </citation>
    <scope>NUCLEOTIDE SEQUENCE [LARGE SCALE GENOMIC DNA]</scope>
    <source>
        <strain evidence="1 2">AF31-28B-AC</strain>
    </source>
</reference>
<dbReference type="RefSeq" id="WP_118494408.1">
    <property type="nucleotide sequence ID" value="NZ_QRQK01000016.1"/>
</dbReference>
<accession>A0A415T530</accession>
<protein>
    <submittedName>
        <fullName evidence="1">Uncharacterized protein</fullName>
    </submittedName>
</protein>
<gene>
    <name evidence="1" type="ORF">DWZ34_09120</name>
</gene>
<name>A0A415T530_9BACT</name>
<evidence type="ECO:0000313" key="1">
    <source>
        <dbReference type="EMBL" id="RHM96278.1"/>
    </source>
</evidence>